<feature type="compositionally biased region" description="Polar residues" evidence="1">
    <location>
        <begin position="189"/>
        <end position="209"/>
    </location>
</feature>
<evidence type="ECO:0000313" key="3">
    <source>
        <dbReference type="Proteomes" id="UP000001554"/>
    </source>
</evidence>
<proteinExistence type="predicted"/>
<dbReference type="AlphaFoldDB" id="A0A9J7MY64"/>
<feature type="region of interest" description="Disordered" evidence="1">
    <location>
        <begin position="250"/>
        <end position="280"/>
    </location>
</feature>
<gene>
    <name evidence="4" type="primary">LOC118422420</name>
</gene>
<sequence length="280" mass="30934">MLLFAVTAVAAVTMTAHFNTDVEATSTNLPEDPPYRSWGDNRADEPDGLSGQSGWESVRVKRDFAVDDSQHYGVPDSMTSTDAPPLLDAPTMLDPESTTRPTGDMKNAKVPDQTETLKSEGWKSFRVEEFSTGDVDSHTQVQTVRPQLSDEEWDGYEGWSFTAEDTSNGSTGTVRVRRRASKIPDDSSPETNDSPAPNMTQLELKPNTSLERKASGDIDNTGTTAMENVRMMNTTNLNLCVLTDRMKSRERKHLSHETYQEGPSYRAGRGWCPDSGSTRS</sequence>
<protein>
    <submittedName>
        <fullName evidence="4">Uncharacterized protein LOC118422420</fullName>
    </submittedName>
</protein>
<feature type="region of interest" description="Disordered" evidence="1">
    <location>
        <begin position="24"/>
        <end position="57"/>
    </location>
</feature>
<reference evidence="4" key="2">
    <citation type="submission" date="2025-08" db="UniProtKB">
        <authorList>
            <consortium name="RefSeq"/>
        </authorList>
    </citation>
    <scope>IDENTIFICATION</scope>
    <source>
        <strain evidence="4">S238N-H82</strain>
        <tissue evidence="4">Testes</tissue>
    </source>
</reference>
<feature type="compositionally biased region" description="Polar residues" evidence="1">
    <location>
        <begin position="163"/>
        <end position="173"/>
    </location>
</feature>
<dbReference type="RefSeq" id="XP_035685877.1">
    <property type="nucleotide sequence ID" value="XM_035829984.1"/>
</dbReference>
<feature type="chain" id="PRO_5039932587" evidence="2">
    <location>
        <begin position="25"/>
        <end position="280"/>
    </location>
</feature>
<keyword evidence="2" id="KW-0732">Signal</keyword>
<keyword evidence="3" id="KW-1185">Reference proteome</keyword>
<name>A0A9J7MY64_BRAFL</name>
<evidence type="ECO:0000256" key="2">
    <source>
        <dbReference type="SAM" id="SignalP"/>
    </source>
</evidence>
<reference evidence="3" key="1">
    <citation type="journal article" date="2020" name="Nat. Ecol. Evol.">
        <title>Deeply conserved synteny resolves early events in vertebrate evolution.</title>
        <authorList>
            <person name="Simakov O."/>
            <person name="Marletaz F."/>
            <person name="Yue J.X."/>
            <person name="O'Connell B."/>
            <person name="Jenkins J."/>
            <person name="Brandt A."/>
            <person name="Calef R."/>
            <person name="Tung C.H."/>
            <person name="Huang T.K."/>
            <person name="Schmutz J."/>
            <person name="Satoh N."/>
            <person name="Yu J.K."/>
            <person name="Putnam N.H."/>
            <person name="Green R.E."/>
            <person name="Rokhsar D.S."/>
        </authorList>
    </citation>
    <scope>NUCLEOTIDE SEQUENCE [LARGE SCALE GENOMIC DNA]</scope>
    <source>
        <strain evidence="3">S238N-H82</strain>
    </source>
</reference>
<organism evidence="3 4">
    <name type="scientific">Branchiostoma floridae</name>
    <name type="common">Florida lancelet</name>
    <name type="synonym">Amphioxus</name>
    <dbReference type="NCBI Taxonomy" id="7739"/>
    <lineage>
        <taxon>Eukaryota</taxon>
        <taxon>Metazoa</taxon>
        <taxon>Chordata</taxon>
        <taxon>Cephalochordata</taxon>
        <taxon>Leptocardii</taxon>
        <taxon>Amphioxiformes</taxon>
        <taxon>Branchiostomatidae</taxon>
        <taxon>Branchiostoma</taxon>
    </lineage>
</organism>
<evidence type="ECO:0000256" key="1">
    <source>
        <dbReference type="SAM" id="MobiDB-lite"/>
    </source>
</evidence>
<feature type="region of interest" description="Disordered" evidence="1">
    <location>
        <begin position="69"/>
        <end position="88"/>
    </location>
</feature>
<dbReference type="Proteomes" id="UP000001554">
    <property type="component" value="Chromosome 9"/>
</dbReference>
<feature type="signal peptide" evidence="2">
    <location>
        <begin position="1"/>
        <end position="24"/>
    </location>
</feature>
<dbReference type="OMA" id="DEEWDGY"/>
<evidence type="ECO:0000313" key="4">
    <source>
        <dbReference type="RefSeq" id="XP_035685877.1"/>
    </source>
</evidence>
<feature type="region of interest" description="Disordered" evidence="1">
    <location>
        <begin position="160"/>
        <end position="225"/>
    </location>
</feature>
<dbReference type="KEGG" id="bfo:118422420"/>
<accession>A0A9J7MY64</accession>
<dbReference type="GeneID" id="118422420"/>